<dbReference type="InterPro" id="IPR056884">
    <property type="entry name" value="NPHP3-like_N"/>
</dbReference>
<feature type="domain" description="DUF7791" evidence="3">
    <location>
        <begin position="251"/>
        <end position="383"/>
    </location>
</feature>
<evidence type="ECO:0000259" key="2">
    <source>
        <dbReference type="Pfam" id="PF24883"/>
    </source>
</evidence>
<dbReference type="Pfam" id="PF24883">
    <property type="entry name" value="NPHP3_N"/>
    <property type="match status" value="1"/>
</dbReference>
<accession>A0A9W9BJN1</accession>
<reference evidence="4" key="1">
    <citation type="submission" date="2022-10" db="EMBL/GenBank/DDBJ databases">
        <title>Tapping the CABI collections for fungal endophytes: first genome assemblies for Collariella, Neodidymelliopsis, Ascochyta clinopodiicola, Didymella pomorum, Didymosphaeria variabile, Neocosmospora piperis and Neocucurbitaria cava.</title>
        <authorList>
            <person name="Hill R."/>
        </authorList>
    </citation>
    <scope>NUCLEOTIDE SEQUENCE</scope>
    <source>
        <strain evidence="4">IMI 366586</strain>
    </source>
</reference>
<comment type="caution">
    <text evidence="4">The sequence shown here is derived from an EMBL/GenBank/DDBJ whole genome shotgun (WGS) entry which is preliminary data.</text>
</comment>
<sequence length="488" mass="55445">MKFLTDNPCTVDLFSTWPHPVECVTAYHFFWCSGTRLQKSPEGLLRPLLVEILRKAPKLIAKVEELGLIDDSATGFAPVDEGRPLSMRELAQVVDRLATCDDIPMRFCFFIDGLDEYGGQHRELIKILGQLASSAKIKSCVSSRPWNVFEDAYGETPWKLSLQDLTRDDIFYYAEGMLQTHPNWEEYSAAGGTLMREIMDKAQGVFLWVFLVVRSISDVLTNGDSVLSLQRRINKLPQDLETFSKHMLNAIDPFCHCEMAQTFKTVLQAEIPLGLMIYSLMDQCLEDDNLALSSPITAMDSHEIFAQRIQMRRRLDGRCKGLLEKQADRSVIDYLGPRINFLHRTVRAFFLTKGMADFLDDLAPDFIPNLTIFRAHVGLVKLMPVKKHYFHRSGVLSQIVADAYFYAYQTDQELGYLESEWLDERCSTTSGSEVSHTWAVRQKRIPELLVSHGADVHGNPDLPIGHSPWTENDQILGQLVSGYSGFFD</sequence>
<evidence type="ECO:0000313" key="4">
    <source>
        <dbReference type="EMBL" id="KAJ4312519.1"/>
    </source>
</evidence>
<evidence type="ECO:0000313" key="5">
    <source>
        <dbReference type="Proteomes" id="UP001140502"/>
    </source>
</evidence>
<keyword evidence="1" id="KW-0677">Repeat</keyword>
<dbReference type="PANTHER" id="PTHR10039:SF5">
    <property type="entry name" value="NACHT DOMAIN-CONTAINING PROTEIN"/>
    <property type="match status" value="1"/>
</dbReference>
<proteinExistence type="predicted"/>
<evidence type="ECO:0000256" key="1">
    <source>
        <dbReference type="ARBA" id="ARBA00022737"/>
    </source>
</evidence>
<dbReference type="PANTHER" id="PTHR10039">
    <property type="entry name" value="AMELOGENIN"/>
    <property type="match status" value="1"/>
</dbReference>
<gene>
    <name evidence="4" type="ORF">N0V84_009885</name>
</gene>
<dbReference type="EMBL" id="JAPEUR010000288">
    <property type="protein sequence ID" value="KAJ4312519.1"/>
    <property type="molecule type" value="Genomic_DNA"/>
</dbReference>
<organism evidence="4 5">
    <name type="scientific">Fusarium piperis</name>
    <dbReference type="NCBI Taxonomy" id="1435070"/>
    <lineage>
        <taxon>Eukaryota</taxon>
        <taxon>Fungi</taxon>
        <taxon>Dikarya</taxon>
        <taxon>Ascomycota</taxon>
        <taxon>Pezizomycotina</taxon>
        <taxon>Sordariomycetes</taxon>
        <taxon>Hypocreomycetidae</taxon>
        <taxon>Hypocreales</taxon>
        <taxon>Nectriaceae</taxon>
        <taxon>Fusarium</taxon>
        <taxon>Fusarium solani species complex</taxon>
    </lineage>
</organism>
<dbReference type="Proteomes" id="UP001140502">
    <property type="component" value="Unassembled WGS sequence"/>
</dbReference>
<dbReference type="Pfam" id="PF25053">
    <property type="entry name" value="DUF7791"/>
    <property type="match status" value="1"/>
</dbReference>
<evidence type="ECO:0000259" key="3">
    <source>
        <dbReference type="Pfam" id="PF25053"/>
    </source>
</evidence>
<feature type="domain" description="Nephrocystin 3-like N-terminal" evidence="2">
    <location>
        <begin position="26"/>
        <end position="144"/>
    </location>
</feature>
<protein>
    <submittedName>
        <fullName evidence="4">Uncharacterized protein</fullName>
    </submittedName>
</protein>
<dbReference type="AlphaFoldDB" id="A0A9W9BJN1"/>
<name>A0A9W9BJN1_9HYPO</name>
<dbReference type="OrthoDB" id="443402at2759"/>
<dbReference type="InterPro" id="IPR056693">
    <property type="entry name" value="DUF7791"/>
</dbReference>
<keyword evidence="5" id="KW-1185">Reference proteome</keyword>